<dbReference type="eggNOG" id="ENOG50339IP">
    <property type="taxonomic scope" value="Bacteria"/>
</dbReference>
<sequence>MHKLMILSLVLLTAFSCAKEESVNVDTELQPLFNSFAMEAQQRGLSLDMSKYSGMITALDEANVAAKCQTISNGQKRVLVDDDFWRTASAMQREMVIFHELGHCTLNRAHLDEARTDGSCVSMMQSGLGLCKMSYTNQTRSAYLDELFK</sequence>
<dbReference type="HOGENOM" id="CLU_1747092_0_0_10"/>
<gene>
    <name evidence="2" type="ordered locus">Halhy_1561</name>
</gene>
<dbReference type="OrthoDB" id="5295861at2"/>
<protein>
    <recommendedName>
        <fullName evidence="4">Lipoprotein</fullName>
    </recommendedName>
</protein>
<proteinExistence type="predicted"/>
<dbReference type="EMBL" id="CP002691">
    <property type="protein sequence ID" value="AEE49453.1"/>
    <property type="molecule type" value="Genomic_DNA"/>
</dbReference>
<feature type="chain" id="PRO_5003310482" description="Lipoprotein" evidence="1">
    <location>
        <begin position="19"/>
        <end position="149"/>
    </location>
</feature>
<name>F4KZI3_HALH1</name>
<evidence type="ECO:0000256" key="1">
    <source>
        <dbReference type="SAM" id="SignalP"/>
    </source>
</evidence>
<keyword evidence="1" id="KW-0732">Signal</keyword>
<evidence type="ECO:0000313" key="3">
    <source>
        <dbReference type="Proteomes" id="UP000008461"/>
    </source>
</evidence>
<keyword evidence="3" id="KW-1185">Reference proteome</keyword>
<dbReference type="PROSITE" id="PS51257">
    <property type="entry name" value="PROKAR_LIPOPROTEIN"/>
    <property type="match status" value="1"/>
</dbReference>
<evidence type="ECO:0000313" key="2">
    <source>
        <dbReference type="EMBL" id="AEE49453.1"/>
    </source>
</evidence>
<organism evidence="2 3">
    <name type="scientific">Haliscomenobacter hydrossis (strain ATCC 27775 / DSM 1100 / LMG 10767 / O)</name>
    <dbReference type="NCBI Taxonomy" id="760192"/>
    <lineage>
        <taxon>Bacteria</taxon>
        <taxon>Pseudomonadati</taxon>
        <taxon>Bacteroidota</taxon>
        <taxon>Saprospiria</taxon>
        <taxon>Saprospirales</taxon>
        <taxon>Haliscomenobacteraceae</taxon>
        <taxon>Haliscomenobacter</taxon>
    </lineage>
</organism>
<reference evidence="2 3" key="1">
    <citation type="journal article" date="2011" name="Stand. Genomic Sci.">
        <title>Complete genome sequence of Haliscomenobacter hydrossis type strain (O).</title>
        <authorList>
            <consortium name="US DOE Joint Genome Institute (JGI-PGF)"/>
            <person name="Daligault H."/>
            <person name="Lapidus A."/>
            <person name="Zeytun A."/>
            <person name="Nolan M."/>
            <person name="Lucas S."/>
            <person name="Del Rio T.G."/>
            <person name="Tice H."/>
            <person name="Cheng J.F."/>
            <person name="Tapia R."/>
            <person name="Han C."/>
            <person name="Goodwin L."/>
            <person name="Pitluck S."/>
            <person name="Liolios K."/>
            <person name="Pagani I."/>
            <person name="Ivanova N."/>
            <person name="Huntemann M."/>
            <person name="Mavromatis K."/>
            <person name="Mikhailova N."/>
            <person name="Pati A."/>
            <person name="Chen A."/>
            <person name="Palaniappan K."/>
            <person name="Land M."/>
            <person name="Hauser L."/>
            <person name="Brambilla E.M."/>
            <person name="Rohde M."/>
            <person name="Verbarg S."/>
            <person name="Goker M."/>
            <person name="Bristow J."/>
            <person name="Eisen J.A."/>
            <person name="Markowitz V."/>
            <person name="Hugenholtz P."/>
            <person name="Kyrpides N.C."/>
            <person name="Klenk H.P."/>
            <person name="Woyke T."/>
        </authorList>
    </citation>
    <scope>NUCLEOTIDE SEQUENCE [LARGE SCALE GENOMIC DNA]</scope>
    <source>
        <strain evidence="3">ATCC 27775 / DSM 1100 / LMG 10767 / O</strain>
    </source>
</reference>
<dbReference type="RefSeq" id="WP_013764007.1">
    <property type="nucleotide sequence ID" value="NC_015510.1"/>
</dbReference>
<evidence type="ECO:0008006" key="4">
    <source>
        <dbReference type="Google" id="ProtNLM"/>
    </source>
</evidence>
<dbReference type="Proteomes" id="UP000008461">
    <property type="component" value="Chromosome"/>
</dbReference>
<dbReference type="AlphaFoldDB" id="F4KZI3"/>
<feature type="signal peptide" evidence="1">
    <location>
        <begin position="1"/>
        <end position="18"/>
    </location>
</feature>
<accession>F4KZI3</accession>
<reference key="2">
    <citation type="submission" date="2011-04" db="EMBL/GenBank/DDBJ databases">
        <title>Complete sequence of chromosome of Haliscomenobacter hydrossis DSM 1100.</title>
        <authorList>
            <consortium name="US DOE Joint Genome Institute (JGI-PGF)"/>
            <person name="Lucas S."/>
            <person name="Han J."/>
            <person name="Lapidus A."/>
            <person name="Bruce D."/>
            <person name="Goodwin L."/>
            <person name="Pitluck S."/>
            <person name="Peters L."/>
            <person name="Kyrpides N."/>
            <person name="Mavromatis K."/>
            <person name="Ivanova N."/>
            <person name="Ovchinnikova G."/>
            <person name="Pagani I."/>
            <person name="Daligault H."/>
            <person name="Detter J.C."/>
            <person name="Han C."/>
            <person name="Land M."/>
            <person name="Hauser L."/>
            <person name="Markowitz V."/>
            <person name="Cheng J.-F."/>
            <person name="Hugenholtz P."/>
            <person name="Woyke T."/>
            <person name="Wu D."/>
            <person name="Verbarg S."/>
            <person name="Frueling A."/>
            <person name="Brambilla E."/>
            <person name="Klenk H.-P."/>
            <person name="Eisen J.A."/>
        </authorList>
    </citation>
    <scope>NUCLEOTIDE SEQUENCE</scope>
    <source>
        <strain>DSM 1100</strain>
    </source>
</reference>
<dbReference type="KEGG" id="hhy:Halhy_1561"/>
<dbReference type="STRING" id="760192.Halhy_1561"/>